<dbReference type="GO" id="GO:0016989">
    <property type="term" value="F:sigma factor antagonist activity"/>
    <property type="evidence" value="ECO:0007669"/>
    <property type="project" value="TreeGrafter"/>
</dbReference>
<dbReference type="PANTHER" id="PTHR30273:SF2">
    <property type="entry name" value="PROTEIN FECR"/>
    <property type="match status" value="1"/>
</dbReference>
<evidence type="ECO:0000259" key="2">
    <source>
        <dbReference type="Pfam" id="PF04773"/>
    </source>
</evidence>
<keyword evidence="1" id="KW-0472">Membrane</keyword>
<dbReference type="Pfam" id="PF16344">
    <property type="entry name" value="FecR_C"/>
    <property type="match status" value="1"/>
</dbReference>
<sequence length="366" mass="40623">MVSRGKQAAASYLQRRHLEPVAGPLQQEELYLLIARYLARQTSPDENEWLATWVAQSPENERTFEQLKTVWQASQTPAPPAATAAALGRLKARLALPAPTAEPAATPAPLAHRWRRLARPARLAALLVLLLGALGGAYFYARPTPAQAYRVCRTPAGQPQRLRLADGSVVTLAPQSQLRYPAQFGAVSREVFLEGEAFFEVSKDPQRPFRVHSGAWVTQVLGTKFNVSAVPGASQLAVSLVEGKVQVTDKQDKYLLTPGQQLRAERSTGRIYRQAFDRQQVLAWRSNRLVFKNEKLADAAIQLERRYGVKLVFADPATAEVRLWATFDNEPLPRVLDALQLAGGISYRREGQVIYLRRVPAEADTN</sequence>
<feature type="transmembrane region" description="Helical" evidence="1">
    <location>
        <begin position="123"/>
        <end position="141"/>
    </location>
</feature>
<gene>
    <name evidence="4" type="ORF">EAH73_21685</name>
</gene>
<feature type="domain" description="FecR protein" evidence="2">
    <location>
        <begin position="152"/>
        <end position="246"/>
    </location>
</feature>
<dbReference type="Pfam" id="PF04773">
    <property type="entry name" value="FecR"/>
    <property type="match status" value="1"/>
</dbReference>
<dbReference type="EMBL" id="RCYZ01000014">
    <property type="protein sequence ID" value="TPG58934.1"/>
    <property type="molecule type" value="Genomic_DNA"/>
</dbReference>
<name>A0A502GAT5_9BACT</name>
<feature type="domain" description="Protein FecR C-terminal" evidence="3">
    <location>
        <begin position="288"/>
        <end position="355"/>
    </location>
</feature>
<proteinExistence type="predicted"/>
<evidence type="ECO:0000259" key="3">
    <source>
        <dbReference type="Pfam" id="PF16344"/>
    </source>
</evidence>
<keyword evidence="1" id="KW-0812">Transmembrane</keyword>
<keyword evidence="5" id="KW-1185">Reference proteome</keyword>
<dbReference type="InterPro" id="IPR032508">
    <property type="entry name" value="FecR_C"/>
</dbReference>
<dbReference type="Proteomes" id="UP000317646">
    <property type="component" value="Unassembled WGS sequence"/>
</dbReference>
<evidence type="ECO:0000313" key="5">
    <source>
        <dbReference type="Proteomes" id="UP000317646"/>
    </source>
</evidence>
<dbReference type="Gene3D" id="2.60.120.1440">
    <property type="match status" value="1"/>
</dbReference>
<dbReference type="AlphaFoldDB" id="A0A502GAT5"/>
<comment type="caution">
    <text evidence="4">The sequence shown here is derived from an EMBL/GenBank/DDBJ whole genome shotgun (WGS) entry which is preliminary data.</text>
</comment>
<accession>A0A502GAT5</accession>
<evidence type="ECO:0000256" key="1">
    <source>
        <dbReference type="SAM" id="Phobius"/>
    </source>
</evidence>
<reference evidence="4 5" key="1">
    <citation type="journal article" date="2019" name="Environ. Microbiol.">
        <title>Species interactions and distinct microbial communities in high Arctic permafrost affected cryosols are associated with the CH4 and CO2 gas fluxes.</title>
        <authorList>
            <person name="Altshuler I."/>
            <person name="Hamel J."/>
            <person name="Turney S."/>
            <person name="Magnuson E."/>
            <person name="Levesque R."/>
            <person name="Greer C."/>
            <person name="Whyte L.G."/>
        </authorList>
    </citation>
    <scope>NUCLEOTIDE SEQUENCE [LARGE SCALE GENOMIC DNA]</scope>
    <source>
        <strain evidence="4 5">S9.2P</strain>
    </source>
</reference>
<evidence type="ECO:0000313" key="4">
    <source>
        <dbReference type="EMBL" id="TPG58934.1"/>
    </source>
</evidence>
<keyword evidence="1" id="KW-1133">Transmembrane helix</keyword>
<protein>
    <submittedName>
        <fullName evidence="4">DUF4974 domain-containing protein</fullName>
    </submittedName>
</protein>
<dbReference type="Gene3D" id="3.55.50.30">
    <property type="match status" value="1"/>
</dbReference>
<dbReference type="PIRSF" id="PIRSF018266">
    <property type="entry name" value="FecR"/>
    <property type="match status" value="1"/>
</dbReference>
<dbReference type="InterPro" id="IPR006860">
    <property type="entry name" value="FecR"/>
</dbReference>
<dbReference type="PANTHER" id="PTHR30273">
    <property type="entry name" value="PERIPLASMIC SIGNAL SENSOR AND SIGMA FACTOR ACTIVATOR FECR-RELATED"/>
    <property type="match status" value="1"/>
</dbReference>
<dbReference type="InterPro" id="IPR012373">
    <property type="entry name" value="Ferrdict_sens_TM"/>
</dbReference>
<organism evidence="4 5">
    <name type="scientific">Hymenobacter nivis</name>
    <dbReference type="NCBI Taxonomy" id="1850093"/>
    <lineage>
        <taxon>Bacteria</taxon>
        <taxon>Pseudomonadati</taxon>
        <taxon>Bacteroidota</taxon>
        <taxon>Cytophagia</taxon>
        <taxon>Cytophagales</taxon>
        <taxon>Hymenobacteraceae</taxon>
        <taxon>Hymenobacter</taxon>
    </lineage>
</organism>